<evidence type="ECO:0000313" key="3">
    <source>
        <dbReference type="EMBL" id="EHO43245.1"/>
    </source>
</evidence>
<dbReference type="AlphaFoldDB" id="H1XNK7"/>
<dbReference type="InParanoid" id="H1XNK7"/>
<protein>
    <submittedName>
        <fullName evidence="3">Glycerophosphoryl diester phosphodiesterase</fullName>
    </submittedName>
</protein>
<dbReference type="GO" id="GO:0008081">
    <property type="term" value="F:phosphoric diester hydrolase activity"/>
    <property type="evidence" value="ECO:0007669"/>
    <property type="project" value="InterPro"/>
</dbReference>
<dbReference type="Pfam" id="PF03009">
    <property type="entry name" value="GDPD"/>
    <property type="match status" value="1"/>
</dbReference>
<dbReference type="EMBL" id="CM001402">
    <property type="protein sequence ID" value="EHO43245.1"/>
    <property type="molecule type" value="Genomic_DNA"/>
</dbReference>
<dbReference type="Gene3D" id="3.20.20.190">
    <property type="entry name" value="Phosphatidylinositol (PI) phosphodiesterase"/>
    <property type="match status" value="1"/>
</dbReference>
<dbReference type="KEGG" id="caby:Cabys_2591"/>
<evidence type="ECO:0000313" key="2">
    <source>
        <dbReference type="EMBL" id="APF19340.1"/>
    </source>
</evidence>
<dbReference type="SUPFAM" id="SSF51695">
    <property type="entry name" value="PLC-like phosphodiesterases"/>
    <property type="match status" value="1"/>
</dbReference>
<reference evidence="2 5" key="2">
    <citation type="submission" date="2016-11" db="EMBL/GenBank/DDBJ databases">
        <title>Genomic analysis of Caldithrix abyssi and proposal of a novel bacterial phylum Caldithrichaeota.</title>
        <authorList>
            <person name="Kublanov I."/>
            <person name="Sigalova O."/>
            <person name="Gavrilov S."/>
            <person name="Lebedinsky A."/>
            <person name="Ivanova N."/>
            <person name="Daum C."/>
            <person name="Reddy T."/>
            <person name="Klenk H.P."/>
            <person name="Goker M."/>
            <person name="Reva O."/>
            <person name="Miroshnichenko M."/>
            <person name="Kyprides N."/>
            <person name="Woyke T."/>
            <person name="Gelfand M."/>
        </authorList>
    </citation>
    <scope>NUCLEOTIDE SEQUENCE [LARGE SCALE GENOMIC DNA]</scope>
    <source>
        <strain evidence="2 5">LF13</strain>
    </source>
</reference>
<evidence type="ECO:0000313" key="5">
    <source>
        <dbReference type="Proteomes" id="UP000183868"/>
    </source>
</evidence>
<accession>H1XNK7</accession>
<evidence type="ECO:0000259" key="1">
    <source>
        <dbReference type="PROSITE" id="PS51704"/>
    </source>
</evidence>
<evidence type="ECO:0000313" key="4">
    <source>
        <dbReference type="Proteomes" id="UP000004671"/>
    </source>
</evidence>
<proteinExistence type="predicted"/>
<feature type="domain" description="GP-PDE" evidence="1">
    <location>
        <begin position="9"/>
        <end position="256"/>
    </location>
</feature>
<sequence length="290" mass="33767" precursor="true">MEVESKQTTLIVAHRGASHAAPENTIPAFKQAFAEKADFIEGDFWMTADRQIVCIHDPNTARVTNQKFNLDVRRSTLRQLKQLDVGSWKGQQFKGAAIPTLQELLDMLPADKGLFVELKDTRPAFLERLKEIFTQYGMEPQRLRLIAFDPDLVKMTRKVFPDFKIYWLYNWYKVKETGDFSNTPHEILRMLEQLPCDGLNINPFPWIDLSFVQNLRQLNMDFCVYNVNSFDELLKLLTLGVDAIATDHPAKLRQQLEKYFNPLPLSRTKNEELKVKENGDYTFRNHPIED</sequence>
<dbReference type="PANTHER" id="PTHR46211:SF1">
    <property type="entry name" value="GLYCEROPHOSPHODIESTER PHOSPHODIESTERASE, CYTOPLASMIC"/>
    <property type="match status" value="1"/>
</dbReference>
<dbReference type="HOGENOM" id="CLU_030006_3_3_0"/>
<dbReference type="FunCoup" id="H1XNK7">
    <property type="interactions" value="92"/>
</dbReference>
<dbReference type="GO" id="GO:0006629">
    <property type="term" value="P:lipid metabolic process"/>
    <property type="evidence" value="ECO:0007669"/>
    <property type="project" value="InterPro"/>
</dbReference>
<dbReference type="PaxDb" id="880073-Calab_3647"/>
<dbReference type="OrthoDB" id="9776255at2"/>
<dbReference type="InterPro" id="IPR017946">
    <property type="entry name" value="PLC-like_Pdiesterase_TIM-brl"/>
</dbReference>
<dbReference type="PANTHER" id="PTHR46211">
    <property type="entry name" value="GLYCEROPHOSPHORYL DIESTER PHOSPHODIESTERASE"/>
    <property type="match status" value="1"/>
</dbReference>
<organism evidence="3 4">
    <name type="scientific">Caldithrix abyssi DSM 13497</name>
    <dbReference type="NCBI Taxonomy" id="880073"/>
    <lineage>
        <taxon>Bacteria</taxon>
        <taxon>Pseudomonadati</taxon>
        <taxon>Calditrichota</taxon>
        <taxon>Calditrichia</taxon>
        <taxon>Calditrichales</taxon>
        <taxon>Calditrichaceae</taxon>
        <taxon>Caldithrix</taxon>
    </lineage>
</organism>
<dbReference type="STRING" id="880073.Cabys_2591"/>
<name>H1XNK7_CALAY</name>
<dbReference type="Proteomes" id="UP000183868">
    <property type="component" value="Chromosome"/>
</dbReference>
<dbReference type="eggNOG" id="COG0584">
    <property type="taxonomic scope" value="Bacteria"/>
</dbReference>
<gene>
    <name evidence="2" type="ORF">Cabys_2591</name>
    <name evidence="3" type="ORF">Calab_3647</name>
</gene>
<reference evidence="3 4" key="1">
    <citation type="submission" date="2011-09" db="EMBL/GenBank/DDBJ databases">
        <title>The permanent draft genome of Caldithrix abyssi DSM 13497.</title>
        <authorList>
            <consortium name="US DOE Joint Genome Institute (JGI-PGF)"/>
            <person name="Lucas S."/>
            <person name="Han J."/>
            <person name="Lapidus A."/>
            <person name="Bruce D."/>
            <person name="Goodwin L."/>
            <person name="Pitluck S."/>
            <person name="Peters L."/>
            <person name="Kyrpides N."/>
            <person name="Mavromatis K."/>
            <person name="Ivanova N."/>
            <person name="Mikhailova N."/>
            <person name="Chertkov O."/>
            <person name="Detter J.C."/>
            <person name="Tapia R."/>
            <person name="Han C."/>
            <person name="Land M."/>
            <person name="Hauser L."/>
            <person name="Markowitz V."/>
            <person name="Cheng J.-F."/>
            <person name="Hugenholtz P."/>
            <person name="Woyke T."/>
            <person name="Wu D."/>
            <person name="Spring S."/>
            <person name="Brambilla E."/>
            <person name="Klenk H.-P."/>
            <person name="Eisen J.A."/>
        </authorList>
    </citation>
    <scope>NUCLEOTIDE SEQUENCE [LARGE SCALE GENOMIC DNA]</scope>
    <source>
        <strain evidence="3 4">DSM 13497</strain>
    </source>
</reference>
<keyword evidence="4" id="KW-1185">Reference proteome</keyword>
<dbReference type="EMBL" id="CP018099">
    <property type="protein sequence ID" value="APF19340.1"/>
    <property type="molecule type" value="Genomic_DNA"/>
</dbReference>
<dbReference type="RefSeq" id="WP_006930800.1">
    <property type="nucleotide sequence ID" value="NZ_CM001402.1"/>
</dbReference>
<dbReference type="PROSITE" id="PS51704">
    <property type="entry name" value="GP_PDE"/>
    <property type="match status" value="1"/>
</dbReference>
<dbReference type="Proteomes" id="UP000004671">
    <property type="component" value="Chromosome"/>
</dbReference>
<dbReference type="InterPro" id="IPR030395">
    <property type="entry name" value="GP_PDE_dom"/>
</dbReference>